<dbReference type="RefSeq" id="WP_010982717.1">
    <property type="nucleotide sequence ID" value="NZ_BAABTN010000006.1"/>
</dbReference>
<gene>
    <name evidence="1" type="ORF">SAVMC3_15540</name>
</gene>
<accession>A0A499V361</accession>
<sequence>MSNVSLPRDEGRAHVARLRTDVSHSARIWNYWLGGKDNYPVDEEVGDQILGFVPALPRSAVADRQFLARAVGFLAGEAGIRQFLDIGTGLPTVDNTHEVAQRVDPTCRIVYVDNDPIVLRHAHALLTSTPEGATDYIDADVHDPDAILERAARTLDFSRPVALTMLGVVNFIMDTDRARAIVRRLLDGVPSGSYLVISHPTTEVDGEAMTEAVRYWNSQGSAPMTLRTREELLRLFDGVDVLEPGVVSCSRWRPAPSGKDEIVDVTHFCGVAKKP</sequence>
<proteinExistence type="predicted"/>
<name>A0A499V361_STRAX</name>
<dbReference type="EMBL" id="AP019621">
    <property type="protein sequence ID" value="BBJ48925.1"/>
    <property type="molecule type" value="Genomic_DNA"/>
</dbReference>
<dbReference type="SUPFAM" id="SSF53335">
    <property type="entry name" value="S-adenosyl-L-methionine-dependent methyltransferases"/>
    <property type="match status" value="1"/>
</dbReference>
<dbReference type="OMA" id="SHSARIW"/>
<dbReference type="GeneID" id="41538378"/>
<dbReference type="InterPro" id="IPR006764">
    <property type="entry name" value="SAM_dep_MeTrfase_SAV2177_type"/>
</dbReference>
<dbReference type="PIRSF" id="PIRSF017393">
    <property type="entry name" value="MTase_SAV2177"/>
    <property type="match status" value="1"/>
</dbReference>
<protein>
    <recommendedName>
        <fullName evidence="2">Translation initiation factor IF-2</fullName>
    </recommendedName>
</protein>
<dbReference type="Pfam" id="PF04672">
    <property type="entry name" value="Methyltransf_19"/>
    <property type="match status" value="1"/>
</dbReference>
<organism evidence="1">
    <name type="scientific">Streptomyces avermitilis</name>
    <dbReference type="NCBI Taxonomy" id="33903"/>
    <lineage>
        <taxon>Bacteria</taxon>
        <taxon>Bacillati</taxon>
        <taxon>Actinomycetota</taxon>
        <taxon>Actinomycetes</taxon>
        <taxon>Kitasatosporales</taxon>
        <taxon>Streptomycetaceae</taxon>
        <taxon>Streptomyces</taxon>
    </lineage>
</organism>
<evidence type="ECO:0000313" key="1">
    <source>
        <dbReference type="EMBL" id="BBJ48925.1"/>
    </source>
</evidence>
<reference evidence="1" key="1">
    <citation type="submission" date="2019-04" db="EMBL/GenBank/DDBJ databases">
        <title>Draft genome sequences of Streptomyces avermitilis MC3.</title>
        <authorList>
            <person name="Komaki H."/>
            <person name="Tamura T."/>
            <person name="Hosoyama A."/>
        </authorList>
    </citation>
    <scope>NUCLEOTIDE SEQUENCE</scope>
    <source>
        <strain evidence="1">MC3</strain>
    </source>
</reference>
<dbReference type="Gene3D" id="3.40.50.150">
    <property type="entry name" value="Vaccinia Virus protein VP39"/>
    <property type="match status" value="1"/>
</dbReference>
<dbReference type="InterPro" id="IPR029063">
    <property type="entry name" value="SAM-dependent_MTases_sf"/>
</dbReference>
<dbReference type="AlphaFoldDB" id="A0A499V361"/>
<evidence type="ECO:0008006" key="2">
    <source>
        <dbReference type="Google" id="ProtNLM"/>
    </source>
</evidence>